<name>A0ABX5BPW5_9XANT</name>
<dbReference type="Proteomes" id="UP000239710">
    <property type="component" value="Unassembled WGS sequence"/>
</dbReference>
<gene>
    <name evidence="1" type="ORF">XbrCFBP1976_17600</name>
</gene>
<protein>
    <submittedName>
        <fullName evidence="1">Uncharacterized protein</fullName>
    </submittedName>
</protein>
<accession>A0ABX5BPW5</accession>
<organism evidence="1 2">
    <name type="scientific">Xanthomonas bromi</name>
    <dbReference type="NCBI Taxonomy" id="56449"/>
    <lineage>
        <taxon>Bacteria</taxon>
        <taxon>Pseudomonadati</taxon>
        <taxon>Pseudomonadota</taxon>
        <taxon>Gammaproteobacteria</taxon>
        <taxon>Lysobacterales</taxon>
        <taxon>Lysobacteraceae</taxon>
        <taxon>Xanthomonas</taxon>
    </lineage>
</organism>
<reference evidence="1 2" key="1">
    <citation type="submission" date="2016-08" db="EMBL/GenBank/DDBJ databases">
        <title>Evolution of the type three secretion system and type three effector repertoires in Xanthomonas.</title>
        <authorList>
            <person name="Merda D."/>
            <person name="Briand M."/>
            <person name="Bosis E."/>
            <person name="Rousseau C."/>
            <person name="Portier P."/>
            <person name="Jacques M.-A."/>
            <person name="Fischer-Le Saux M."/>
        </authorList>
    </citation>
    <scope>NUCLEOTIDE SEQUENCE [LARGE SCALE GENOMIC DNA]</scope>
    <source>
        <strain evidence="1 2">CFBP1976</strain>
    </source>
</reference>
<evidence type="ECO:0000313" key="2">
    <source>
        <dbReference type="Proteomes" id="UP000239710"/>
    </source>
</evidence>
<proteinExistence type="predicted"/>
<comment type="caution">
    <text evidence="1">The sequence shown here is derived from an EMBL/GenBank/DDBJ whole genome shotgun (WGS) entry which is preliminary data.</text>
</comment>
<keyword evidence="2" id="KW-1185">Reference proteome</keyword>
<evidence type="ECO:0000313" key="1">
    <source>
        <dbReference type="EMBL" id="PPV05339.1"/>
    </source>
</evidence>
<dbReference type="EMBL" id="MDCE01000031">
    <property type="protein sequence ID" value="PPV05339.1"/>
    <property type="molecule type" value="Genomic_DNA"/>
</dbReference>
<sequence>MAEIDSIQLRQGEAWDALLLMNRATAAPVVHRTRSATPSGWRNSPTLFPRPVTVCLSGKVY</sequence>